<dbReference type="SUPFAM" id="SSF55729">
    <property type="entry name" value="Acyl-CoA N-acyltransferases (Nat)"/>
    <property type="match status" value="2"/>
</dbReference>
<evidence type="ECO:0000313" key="5">
    <source>
        <dbReference type="Proteomes" id="UP000294194"/>
    </source>
</evidence>
<keyword evidence="5" id="KW-1185">Reference proteome</keyword>
<organism evidence="4 5">
    <name type="scientific">Glaciihabitans arcticus</name>
    <dbReference type="NCBI Taxonomy" id="2668039"/>
    <lineage>
        <taxon>Bacteria</taxon>
        <taxon>Bacillati</taxon>
        <taxon>Actinomycetota</taxon>
        <taxon>Actinomycetes</taxon>
        <taxon>Micrococcales</taxon>
        <taxon>Microbacteriaceae</taxon>
        <taxon>Glaciihabitans</taxon>
    </lineage>
</organism>
<dbReference type="PANTHER" id="PTHR43877">
    <property type="entry name" value="AMINOALKYLPHOSPHONATE N-ACETYLTRANSFERASE-RELATED-RELATED"/>
    <property type="match status" value="1"/>
</dbReference>
<dbReference type="InterPro" id="IPR016181">
    <property type="entry name" value="Acyl_CoA_acyltransferase"/>
</dbReference>
<evidence type="ECO:0000259" key="3">
    <source>
        <dbReference type="PROSITE" id="PS51186"/>
    </source>
</evidence>
<dbReference type="InterPro" id="IPR050832">
    <property type="entry name" value="Bact_Acetyltransf"/>
</dbReference>
<dbReference type="PROSITE" id="PS51186">
    <property type="entry name" value="GNAT"/>
    <property type="match status" value="1"/>
</dbReference>
<proteinExistence type="predicted"/>
<keyword evidence="2" id="KW-0012">Acyltransferase</keyword>
<dbReference type="GO" id="GO:0016747">
    <property type="term" value="F:acyltransferase activity, transferring groups other than amino-acyl groups"/>
    <property type="evidence" value="ECO:0007669"/>
    <property type="project" value="InterPro"/>
</dbReference>
<dbReference type="Pfam" id="PF00583">
    <property type="entry name" value="Acetyltransf_1"/>
    <property type="match status" value="1"/>
</dbReference>
<accession>A0A4Q9GN03</accession>
<protein>
    <submittedName>
        <fullName evidence="4">GNAT family N-acetyltransferase</fullName>
    </submittedName>
</protein>
<dbReference type="InterPro" id="IPR000182">
    <property type="entry name" value="GNAT_dom"/>
</dbReference>
<evidence type="ECO:0000313" key="4">
    <source>
        <dbReference type="EMBL" id="TBN56015.1"/>
    </source>
</evidence>
<dbReference type="CDD" id="cd04301">
    <property type="entry name" value="NAT_SF"/>
    <property type="match status" value="1"/>
</dbReference>
<comment type="caution">
    <text evidence="4">The sequence shown here is derived from an EMBL/GenBank/DDBJ whole genome shotgun (WGS) entry which is preliminary data.</text>
</comment>
<dbReference type="Gene3D" id="3.40.630.30">
    <property type="match status" value="1"/>
</dbReference>
<dbReference type="EMBL" id="SISG01000001">
    <property type="protein sequence ID" value="TBN56015.1"/>
    <property type="molecule type" value="Genomic_DNA"/>
</dbReference>
<dbReference type="RefSeq" id="WP_130980126.1">
    <property type="nucleotide sequence ID" value="NZ_SISG01000001.1"/>
</dbReference>
<name>A0A4Q9GN03_9MICO</name>
<keyword evidence="1 4" id="KW-0808">Transferase</keyword>
<gene>
    <name evidence="4" type="ORF">EYE40_00600</name>
</gene>
<feature type="domain" description="N-acetyltransferase" evidence="3">
    <location>
        <begin position="8"/>
        <end position="176"/>
    </location>
</feature>
<sequence length="346" mass="37587">MNFTVEELIVPAEITPDWVAQVDLRNDVIAEFVGNRDLSREPEELLPRWQNPLEVKHGVLARVDGEIVGRGVYETESDASAAWVSVEVLPEFRGHGIGSALHEQLVAWAREEGKTSIQKYATEAFSDTTDVIPSPTGFGAVPRDTASSAFLLKHGYVLEQVGRMSRLDLPVDVTAQLQQARDAAGPDFTVLTYTGRTPEHLLEDMAQLRQSMGTDAPSAGMDTASIWTAERVRADDDAYELSPSTMVVAMVHHAPSGEVAGYTELDVPPETERAVAQGNTIVMKAHRGHRLGMLLKVANIAALDEFAPGHPAITTSNAVDNVHMLAVNEAVGFTPWATMGAWKTEL</sequence>
<dbReference type="Proteomes" id="UP000294194">
    <property type="component" value="Unassembled WGS sequence"/>
</dbReference>
<reference evidence="5" key="1">
    <citation type="submission" date="2019-02" db="EMBL/GenBank/DDBJ databases">
        <title>Glaciihabitans arcticus sp. nov., a psychrotolerant bacterium isolated from polar soil.</title>
        <authorList>
            <person name="Dahal R.H."/>
        </authorList>
    </citation>
    <scope>NUCLEOTIDE SEQUENCE [LARGE SCALE GENOMIC DNA]</scope>
    <source>
        <strain evidence="5">RP-3-7</strain>
    </source>
</reference>
<dbReference type="AlphaFoldDB" id="A0A4Q9GN03"/>
<evidence type="ECO:0000256" key="1">
    <source>
        <dbReference type="ARBA" id="ARBA00022679"/>
    </source>
</evidence>
<evidence type="ECO:0000256" key="2">
    <source>
        <dbReference type="ARBA" id="ARBA00023315"/>
    </source>
</evidence>